<comment type="subcellular location">
    <subcellularLocation>
        <location evidence="2">Membrane</location>
    </subcellularLocation>
</comment>
<dbReference type="RefSeq" id="WP_005008432.1">
    <property type="nucleotide sequence ID" value="NZ_HG422173.1"/>
</dbReference>
<dbReference type="SUPFAM" id="SSF158472">
    <property type="entry name" value="HAMP domain-like"/>
    <property type="match status" value="1"/>
</dbReference>
<evidence type="ECO:0000256" key="7">
    <source>
        <dbReference type="ARBA" id="ARBA00022741"/>
    </source>
</evidence>
<dbReference type="Proteomes" id="UP000011704">
    <property type="component" value="Unassembled WGS sequence"/>
</dbReference>
<dbReference type="Gene3D" id="3.30.450.20">
    <property type="entry name" value="PAS domain"/>
    <property type="match status" value="1"/>
</dbReference>
<evidence type="ECO:0000256" key="14">
    <source>
        <dbReference type="SAM" id="Phobius"/>
    </source>
</evidence>
<dbReference type="PROSITE" id="PS50110">
    <property type="entry name" value="RESPONSE_REGULATORY"/>
    <property type="match status" value="1"/>
</dbReference>
<dbReference type="InterPro" id="IPR036097">
    <property type="entry name" value="HisK_dim/P_sf"/>
</dbReference>
<feature type="transmembrane region" description="Helical" evidence="14">
    <location>
        <begin position="337"/>
        <end position="357"/>
    </location>
</feature>
<evidence type="ECO:0000313" key="18">
    <source>
        <dbReference type="EMBL" id="CCQ90659.1"/>
    </source>
</evidence>
<dbReference type="Gene3D" id="3.40.50.2300">
    <property type="match status" value="1"/>
</dbReference>
<dbReference type="SMART" id="SM00304">
    <property type="entry name" value="HAMP"/>
    <property type="match status" value="1"/>
</dbReference>
<dbReference type="InParanoid" id="M1ZBS3"/>
<keyword evidence="5 18" id="KW-0808">Transferase</keyword>
<dbReference type="PANTHER" id="PTHR43047">
    <property type="entry name" value="TWO-COMPONENT HISTIDINE PROTEIN KINASE"/>
    <property type="match status" value="1"/>
</dbReference>
<dbReference type="Pfam" id="PF00512">
    <property type="entry name" value="HisKA"/>
    <property type="match status" value="1"/>
</dbReference>
<dbReference type="STRING" id="1266370.NITGR_330057"/>
<keyword evidence="11 14" id="KW-0472">Membrane</keyword>
<feature type="modified residue" description="4-aspartylphosphate" evidence="12">
    <location>
        <position position="731"/>
    </location>
</feature>
<evidence type="ECO:0000259" key="16">
    <source>
        <dbReference type="PROSITE" id="PS50110"/>
    </source>
</evidence>
<dbReference type="PRINTS" id="PR00344">
    <property type="entry name" value="BCTRLSENSOR"/>
</dbReference>
<dbReference type="Gene3D" id="3.30.565.10">
    <property type="entry name" value="Histidine kinase-like ATPase, C-terminal domain"/>
    <property type="match status" value="1"/>
</dbReference>
<evidence type="ECO:0000256" key="3">
    <source>
        <dbReference type="ARBA" id="ARBA00012438"/>
    </source>
</evidence>
<dbReference type="Pfam" id="PF00672">
    <property type="entry name" value="HAMP"/>
    <property type="match status" value="1"/>
</dbReference>
<dbReference type="InterPro" id="IPR003661">
    <property type="entry name" value="HisK_dim/P_dom"/>
</dbReference>
<dbReference type="FunFam" id="1.10.287.130:FF:000004">
    <property type="entry name" value="Ethylene receptor 1"/>
    <property type="match status" value="1"/>
</dbReference>
<dbReference type="CDD" id="cd17546">
    <property type="entry name" value="REC_hyHK_CKI1_RcsC-like"/>
    <property type="match status" value="1"/>
</dbReference>
<keyword evidence="13" id="KW-0175">Coiled coil</keyword>
<dbReference type="SUPFAM" id="SSF52172">
    <property type="entry name" value="CheY-like"/>
    <property type="match status" value="1"/>
</dbReference>
<dbReference type="EC" id="2.7.13.3" evidence="3"/>
<evidence type="ECO:0000256" key="9">
    <source>
        <dbReference type="ARBA" id="ARBA00022840"/>
    </source>
</evidence>
<dbReference type="Pfam" id="PF02518">
    <property type="entry name" value="HATPase_c"/>
    <property type="match status" value="1"/>
</dbReference>
<feature type="domain" description="Histidine kinase" evidence="15">
    <location>
        <begin position="440"/>
        <end position="657"/>
    </location>
</feature>
<dbReference type="PROSITE" id="PS50109">
    <property type="entry name" value="HIS_KIN"/>
    <property type="match status" value="1"/>
</dbReference>
<gene>
    <name evidence="18" type="ORF">NITGR_330057</name>
</gene>
<feature type="coiled-coil region" evidence="13">
    <location>
        <begin position="399"/>
        <end position="433"/>
    </location>
</feature>
<organism evidence="18 19">
    <name type="scientific">Nitrospina gracilis (strain 3/211)</name>
    <dbReference type="NCBI Taxonomy" id="1266370"/>
    <lineage>
        <taxon>Bacteria</taxon>
        <taxon>Pseudomonadati</taxon>
        <taxon>Nitrospinota/Tectimicrobiota group</taxon>
        <taxon>Nitrospinota</taxon>
        <taxon>Nitrospinia</taxon>
        <taxon>Nitrospinales</taxon>
        <taxon>Nitrospinaceae</taxon>
        <taxon>Nitrospina</taxon>
    </lineage>
</organism>
<dbReference type="FunFam" id="3.30.565.10:FF:000010">
    <property type="entry name" value="Sensor histidine kinase RcsC"/>
    <property type="match status" value="1"/>
</dbReference>
<evidence type="ECO:0000256" key="2">
    <source>
        <dbReference type="ARBA" id="ARBA00004370"/>
    </source>
</evidence>
<dbReference type="SUPFAM" id="SSF55874">
    <property type="entry name" value="ATPase domain of HSP90 chaperone/DNA topoisomerase II/histidine kinase"/>
    <property type="match status" value="1"/>
</dbReference>
<evidence type="ECO:0000256" key="5">
    <source>
        <dbReference type="ARBA" id="ARBA00022679"/>
    </source>
</evidence>
<dbReference type="CDD" id="cd06225">
    <property type="entry name" value="HAMP"/>
    <property type="match status" value="1"/>
</dbReference>
<evidence type="ECO:0000256" key="10">
    <source>
        <dbReference type="ARBA" id="ARBA00022989"/>
    </source>
</evidence>
<dbReference type="GO" id="GO:0005524">
    <property type="term" value="F:ATP binding"/>
    <property type="evidence" value="ECO:0007669"/>
    <property type="project" value="UniProtKB-KW"/>
</dbReference>
<dbReference type="CDD" id="cd00082">
    <property type="entry name" value="HisKA"/>
    <property type="match status" value="1"/>
</dbReference>
<evidence type="ECO:0000313" key="19">
    <source>
        <dbReference type="Proteomes" id="UP000011704"/>
    </source>
</evidence>
<dbReference type="InterPro" id="IPR036890">
    <property type="entry name" value="HATPase_C_sf"/>
</dbReference>
<comment type="caution">
    <text evidence="18">The sequence shown here is derived from an EMBL/GenBank/DDBJ whole genome shotgun (WGS) entry which is preliminary data.</text>
</comment>
<dbReference type="FunCoup" id="M1ZBS3">
    <property type="interactions" value="92"/>
</dbReference>
<name>M1ZBS3_NITG3</name>
<dbReference type="PANTHER" id="PTHR43047:SF64">
    <property type="entry name" value="HISTIDINE KINASE CONTAINING CHEY-HOMOLOGOUS RECEIVER DOMAIN AND PAS DOMAIN-RELATED"/>
    <property type="match status" value="1"/>
</dbReference>
<keyword evidence="7" id="KW-0547">Nucleotide-binding</keyword>
<dbReference type="InterPro" id="IPR003594">
    <property type="entry name" value="HATPase_dom"/>
</dbReference>
<keyword evidence="4 12" id="KW-0597">Phosphoprotein</keyword>
<evidence type="ECO:0000259" key="17">
    <source>
        <dbReference type="PROSITE" id="PS50885"/>
    </source>
</evidence>
<evidence type="ECO:0000256" key="11">
    <source>
        <dbReference type="ARBA" id="ARBA00023136"/>
    </source>
</evidence>
<keyword evidence="6 14" id="KW-0812">Transmembrane</keyword>
<feature type="domain" description="HAMP" evidence="17">
    <location>
        <begin position="355"/>
        <end position="407"/>
    </location>
</feature>
<dbReference type="EMBL" id="CAQJ01000037">
    <property type="protein sequence ID" value="CCQ90659.1"/>
    <property type="molecule type" value="Genomic_DNA"/>
</dbReference>
<dbReference type="PROSITE" id="PS50885">
    <property type="entry name" value="HAMP"/>
    <property type="match status" value="1"/>
</dbReference>
<dbReference type="Pfam" id="PF00072">
    <property type="entry name" value="Response_reg"/>
    <property type="match status" value="1"/>
</dbReference>
<evidence type="ECO:0000256" key="12">
    <source>
        <dbReference type="PROSITE-ProRule" id="PRU00169"/>
    </source>
</evidence>
<dbReference type="SMART" id="SM00388">
    <property type="entry name" value="HisKA"/>
    <property type="match status" value="1"/>
</dbReference>
<dbReference type="SMART" id="SM00448">
    <property type="entry name" value="REC"/>
    <property type="match status" value="1"/>
</dbReference>
<dbReference type="HOGENOM" id="CLU_000445_114_10_0"/>
<evidence type="ECO:0000256" key="13">
    <source>
        <dbReference type="SAM" id="Coils"/>
    </source>
</evidence>
<dbReference type="GO" id="GO:0016020">
    <property type="term" value="C:membrane"/>
    <property type="evidence" value="ECO:0007669"/>
    <property type="project" value="UniProtKB-SubCell"/>
</dbReference>
<dbReference type="Gene3D" id="1.10.287.130">
    <property type="match status" value="1"/>
</dbReference>
<keyword evidence="10 14" id="KW-1133">Transmembrane helix</keyword>
<dbReference type="Gene3D" id="1.10.8.500">
    <property type="entry name" value="HAMP domain in histidine kinase"/>
    <property type="match status" value="1"/>
</dbReference>
<proteinExistence type="predicted"/>
<evidence type="ECO:0000256" key="8">
    <source>
        <dbReference type="ARBA" id="ARBA00022777"/>
    </source>
</evidence>
<dbReference type="InterPro" id="IPR005467">
    <property type="entry name" value="His_kinase_dom"/>
</dbReference>
<evidence type="ECO:0000259" key="15">
    <source>
        <dbReference type="PROSITE" id="PS50109"/>
    </source>
</evidence>
<keyword evidence="8 18" id="KW-0418">Kinase</keyword>
<dbReference type="SUPFAM" id="SSF47384">
    <property type="entry name" value="Homodimeric domain of signal transducing histidine kinase"/>
    <property type="match status" value="1"/>
</dbReference>
<dbReference type="GO" id="GO:0000155">
    <property type="term" value="F:phosphorelay sensor kinase activity"/>
    <property type="evidence" value="ECO:0007669"/>
    <property type="project" value="InterPro"/>
</dbReference>
<dbReference type="AlphaFoldDB" id="M1ZBS3"/>
<reference evidence="18 19" key="1">
    <citation type="journal article" date="2013" name="Front. Microbiol.">
        <title>The genome of Nitrospina gracilis illuminates the metabolism and evolution of the major marine nitrite oxidizer.</title>
        <authorList>
            <person name="Luecker S."/>
            <person name="Nowka B."/>
            <person name="Rattei T."/>
            <person name="Spieck E."/>
            <person name="and Daims H."/>
        </authorList>
    </citation>
    <scope>NUCLEOTIDE SEQUENCE [LARGE SCALE GENOMIC DNA]</scope>
    <source>
        <strain evidence="18 19">3/211</strain>
    </source>
</reference>
<dbReference type="SMART" id="SM00387">
    <property type="entry name" value="HATPase_c"/>
    <property type="match status" value="1"/>
</dbReference>
<sequence length="805" mass="90187">MKLGQKLLAFILLFALGVGTVIYVQFSFSQETFRNQAGEEASRQAQTYLDFLESYLSLRIDQIEGLAHDQRVVAMAQRSNEFFDSLADPVSEIEEIESAWVSGRSHPHIDKLLNNDLSNIFARKIRFFLKEFEDGLYGEILAANRHGVIFGAYPRSTDFYQADEEWFRLSLNRPGVWIDEIGFDASSNSFSLSVGTRIVEDDRVLGVMKVGLKINALREFLDHFKDISTFKSFQYYLVDGDGEGILTSLSNVETAGRMEEGAGFFGTPLATWAPVERLLAGQTGYMHLDEGGAQTLVAFAPSRSLMDSEGLDWGLVLEMDASEVLAPSKYLEKRLQWIFALTLILFLILGGVFVVSVTRPVRDLTEGARKLESGDWNVDVATQSADEIGELSRAFQSMSQELLKNTEELENRVQERTEECKREQEKAEQANAAKSVFLSTMSHEIRTPLNAVLGYSQILLRDVGLDPLKKKKIQAIYLSGKHLLALINDVLDLSKIEAGKLEIYTEDFDLAEMIREVVRMNVGVCEQKGLKLKVTGMNLGQKVGVRGDQGKIRQVLINLVGNAIKFTEQGEVELKIEQGEGNRFDFTVRDSGPGISSEHQKLIFEPFGQVDREKVKGGTGLGLAICKRLIEGMGGKMEVVSREREGSCFYYSLDLPPAEGPLPQKDDTLHAVTGLASGFQVKALVVDDNETNTQILVEMLEALEVETQSAESGRKAMDRMRKWVPDIIFLDYSMPDMNGLQVVEQIHQRFGKDQIKIVMVSAYTFTHYRKMFEIGGSHAVLKKPVQREDILEVIQNLLGVEFQRA</sequence>
<feature type="domain" description="Response regulatory" evidence="16">
    <location>
        <begin position="682"/>
        <end position="798"/>
    </location>
</feature>
<dbReference type="InterPro" id="IPR003660">
    <property type="entry name" value="HAMP_dom"/>
</dbReference>
<dbReference type="InterPro" id="IPR011006">
    <property type="entry name" value="CheY-like_superfamily"/>
</dbReference>
<evidence type="ECO:0000256" key="1">
    <source>
        <dbReference type="ARBA" id="ARBA00000085"/>
    </source>
</evidence>
<keyword evidence="9" id="KW-0067">ATP-binding</keyword>
<keyword evidence="19" id="KW-1185">Reference proteome</keyword>
<dbReference type="CDD" id="cd16922">
    <property type="entry name" value="HATPase_EvgS-ArcB-TorS-like"/>
    <property type="match status" value="1"/>
</dbReference>
<comment type="catalytic activity">
    <reaction evidence="1">
        <text>ATP + protein L-histidine = ADP + protein N-phospho-L-histidine.</text>
        <dbReference type="EC" id="2.7.13.3"/>
    </reaction>
</comment>
<accession>M1ZBS3</accession>
<dbReference type="InterPro" id="IPR004358">
    <property type="entry name" value="Sig_transdc_His_kin-like_C"/>
</dbReference>
<dbReference type="InterPro" id="IPR001789">
    <property type="entry name" value="Sig_transdc_resp-reg_receiver"/>
</dbReference>
<protein>
    <recommendedName>
        <fullName evidence="3">histidine kinase</fullName>
        <ecNumber evidence="3">2.7.13.3</ecNumber>
    </recommendedName>
</protein>
<evidence type="ECO:0000256" key="4">
    <source>
        <dbReference type="ARBA" id="ARBA00022553"/>
    </source>
</evidence>
<evidence type="ECO:0000256" key="6">
    <source>
        <dbReference type="ARBA" id="ARBA00022692"/>
    </source>
</evidence>